<protein>
    <submittedName>
        <fullName evidence="3">Uncharacterized protein</fullName>
    </submittedName>
</protein>
<feature type="compositionally biased region" description="Low complexity" evidence="1">
    <location>
        <begin position="112"/>
        <end position="128"/>
    </location>
</feature>
<comment type="caution">
    <text evidence="3">The sequence shown here is derived from an EMBL/GenBank/DDBJ whole genome shotgun (WGS) entry which is preliminary data.</text>
</comment>
<evidence type="ECO:0000313" key="3">
    <source>
        <dbReference type="EMBL" id="MBK6005640.1"/>
    </source>
</evidence>
<gene>
    <name evidence="3" type="ORF">JJB11_06000</name>
</gene>
<keyword evidence="2" id="KW-0732">Signal</keyword>
<evidence type="ECO:0000256" key="2">
    <source>
        <dbReference type="SAM" id="SignalP"/>
    </source>
</evidence>
<accession>A0A934TQV0</accession>
<feature type="signal peptide" evidence="2">
    <location>
        <begin position="1"/>
        <end position="19"/>
    </location>
</feature>
<dbReference type="EMBL" id="JAEPWM010000002">
    <property type="protein sequence ID" value="MBK6005640.1"/>
    <property type="molecule type" value="Genomic_DNA"/>
</dbReference>
<name>A0A934TQV0_9BURK</name>
<reference evidence="3" key="1">
    <citation type="journal article" date="2012" name="J. Microbiol. Biotechnol.">
        <title>Ramlibacter ginsenosidimutans sp. nov., with ginsenoside-converting activity.</title>
        <authorList>
            <person name="Wang L."/>
            <person name="An D.S."/>
            <person name="Kim S.G."/>
            <person name="Jin F.X."/>
            <person name="Kim S.C."/>
            <person name="Lee S.T."/>
            <person name="Im W.T."/>
        </authorList>
    </citation>
    <scope>NUCLEOTIDE SEQUENCE</scope>
    <source>
        <strain evidence="3">KACC 17527</strain>
    </source>
</reference>
<sequence length="128" mass="12347">MKKPLIALLTGLPCALALAQVPGPRVPIAPPPIVTPGGPSGAAPTRPPGLYVQVLDGVIHVSNSGGSQAFAAGQFGYTPGTTQPPVVVPSNPGLVFTPPPVFGSGGGGGPVGPASPGGKSGAVDCEVR</sequence>
<dbReference type="Proteomes" id="UP000630528">
    <property type="component" value="Unassembled WGS sequence"/>
</dbReference>
<organism evidence="3 4">
    <name type="scientific">Ramlibacter ginsenosidimutans</name>
    <dbReference type="NCBI Taxonomy" id="502333"/>
    <lineage>
        <taxon>Bacteria</taxon>
        <taxon>Pseudomonadati</taxon>
        <taxon>Pseudomonadota</taxon>
        <taxon>Betaproteobacteria</taxon>
        <taxon>Burkholderiales</taxon>
        <taxon>Comamonadaceae</taxon>
        <taxon>Ramlibacter</taxon>
    </lineage>
</organism>
<dbReference type="AlphaFoldDB" id="A0A934TQV0"/>
<keyword evidence="4" id="KW-1185">Reference proteome</keyword>
<evidence type="ECO:0000256" key="1">
    <source>
        <dbReference type="SAM" id="MobiDB-lite"/>
    </source>
</evidence>
<feature type="region of interest" description="Disordered" evidence="1">
    <location>
        <begin position="98"/>
        <end position="128"/>
    </location>
</feature>
<reference evidence="3" key="2">
    <citation type="submission" date="2021-01" db="EMBL/GenBank/DDBJ databases">
        <authorList>
            <person name="Kang M."/>
        </authorList>
    </citation>
    <scope>NUCLEOTIDE SEQUENCE</scope>
    <source>
        <strain evidence="3">KACC 17527</strain>
    </source>
</reference>
<feature type="chain" id="PRO_5036713916" evidence="2">
    <location>
        <begin position="20"/>
        <end position="128"/>
    </location>
</feature>
<proteinExistence type="predicted"/>
<dbReference type="RefSeq" id="WP_201167139.1">
    <property type="nucleotide sequence ID" value="NZ_JAEPWM010000002.1"/>
</dbReference>
<evidence type="ECO:0000313" key="4">
    <source>
        <dbReference type="Proteomes" id="UP000630528"/>
    </source>
</evidence>